<sequence length="166" mass="18626">MRKGTFKAGKQEYFLSAENGEVISMESKPKIVTHASGAIRQIDRTHIFVRNDDGKERSVLLRKHLNNIRAGSRVAMIFAGKSGSEGRLVAIQAYNPAGVTEVAPLSDVYDPFGHWRMWLFLFGIVACFAHGVGILILAAAGVWQWYMLRKGIIFDRMFKALIEELQ</sequence>
<proteinExistence type="predicted"/>
<evidence type="ECO:0000313" key="2">
    <source>
        <dbReference type="EMBL" id="TQN50304.1"/>
    </source>
</evidence>
<feature type="transmembrane region" description="Helical" evidence="1">
    <location>
        <begin position="118"/>
        <end position="146"/>
    </location>
</feature>
<keyword evidence="1" id="KW-0812">Transmembrane</keyword>
<dbReference type="Proteomes" id="UP000315403">
    <property type="component" value="Unassembled WGS sequence"/>
</dbReference>
<keyword evidence="1" id="KW-0472">Membrane</keyword>
<protein>
    <submittedName>
        <fullName evidence="2">Uncharacterized protein</fullName>
    </submittedName>
</protein>
<dbReference type="RefSeq" id="WP_142086152.1">
    <property type="nucleotide sequence ID" value="NZ_SZUV01000001.1"/>
</dbReference>
<dbReference type="AlphaFoldDB" id="A0A543Q1U6"/>
<reference evidence="2 3" key="1">
    <citation type="submission" date="2019-03" db="EMBL/GenBank/DDBJ databases">
        <title>New insights into Acidothiobacillus thiooxidans sulfur metabolism through coupled gene expression, solution geochemistry, microscopy and spectroscopy analyses.</title>
        <authorList>
            <person name="Camacho D."/>
            <person name="Frazao R."/>
            <person name="Fouillen A."/>
            <person name="Nanci A."/>
            <person name="Lang B.F."/>
            <person name="Apte S.C."/>
            <person name="Baron C."/>
            <person name="Warren L.A."/>
        </authorList>
    </citation>
    <scope>NUCLEOTIDE SEQUENCE [LARGE SCALE GENOMIC DNA]</scope>
    <source>
        <strain evidence="2 3">ATCC 19377</strain>
    </source>
</reference>
<dbReference type="EMBL" id="SZUV01000001">
    <property type="protein sequence ID" value="TQN50304.1"/>
    <property type="molecule type" value="Genomic_DNA"/>
</dbReference>
<evidence type="ECO:0000313" key="3">
    <source>
        <dbReference type="Proteomes" id="UP000315403"/>
    </source>
</evidence>
<name>A0A543Q1U6_ACITH</name>
<evidence type="ECO:0000256" key="1">
    <source>
        <dbReference type="SAM" id="Phobius"/>
    </source>
</evidence>
<comment type="caution">
    <text evidence="2">The sequence shown here is derived from an EMBL/GenBank/DDBJ whole genome shotgun (WGS) entry which is preliminary data.</text>
</comment>
<organism evidence="2 3">
    <name type="scientific">Acidithiobacillus thiooxidans ATCC 19377</name>
    <dbReference type="NCBI Taxonomy" id="637390"/>
    <lineage>
        <taxon>Bacteria</taxon>
        <taxon>Pseudomonadati</taxon>
        <taxon>Pseudomonadota</taxon>
        <taxon>Acidithiobacillia</taxon>
        <taxon>Acidithiobacillales</taxon>
        <taxon>Acidithiobacillaceae</taxon>
        <taxon>Acidithiobacillus</taxon>
    </lineage>
</organism>
<gene>
    <name evidence="2" type="ORF">DLNHIDIE_00157</name>
</gene>
<keyword evidence="1" id="KW-1133">Transmembrane helix</keyword>
<accession>A0A543Q1U6</accession>